<protein>
    <submittedName>
        <fullName evidence="5">DNA-binding MarR family transcriptional regulator</fullName>
    </submittedName>
</protein>
<dbReference type="Gene3D" id="1.10.10.10">
    <property type="entry name" value="Winged helix-like DNA-binding domain superfamily/Winged helix DNA-binding domain"/>
    <property type="match status" value="1"/>
</dbReference>
<evidence type="ECO:0000313" key="5">
    <source>
        <dbReference type="EMBL" id="RDI38037.1"/>
    </source>
</evidence>
<dbReference type="Proteomes" id="UP000255326">
    <property type="component" value="Unassembled WGS sequence"/>
</dbReference>
<dbReference type="PANTHER" id="PTHR42756">
    <property type="entry name" value="TRANSCRIPTIONAL REGULATOR, MARR"/>
    <property type="match status" value="1"/>
</dbReference>
<dbReference type="AlphaFoldDB" id="A0A370G2E6"/>
<dbReference type="InterPro" id="IPR036388">
    <property type="entry name" value="WH-like_DNA-bd_sf"/>
</dbReference>
<evidence type="ECO:0000256" key="1">
    <source>
        <dbReference type="ARBA" id="ARBA00023015"/>
    </source>
</evidence>
<feature type="domain" description="HTH marR-type" evidence="4">
    <location>
        <begin position="11"/>
        <end position="146"/>
    </location>
</feature>
<dbReference type="SMART" id="SM00347">
    <property type="entry name" value="HTH_MARR"/>
    <property type="match status" value="1"/>
</dbReference>
<keyword evidence="3" id="KW-0804">Transcription</keyword>
<dbReference type="OrthoDB" id="2352979at2"/>
<dbReference type="GO" id="GO:0003677">
    <property type="term" value="F:DNA binding"/>
    <property type="evidence" value="ECO:0007669"/>
    <property type="project" value="UniProtKB-KW"/>
</dbReference>
<name>A0A370G2E6_9BACI</name>
<proteinExistence type="predicted"/>
<dbReference type="RefSeq" id="WP_114747044.1">
    <property type="nucleotide sequence ID" value="NZ_QQAY01000019.1"/>
</dbReference>
<dbReference type="SUPFAM" id="SSF46785">
    <property type="entry name" value="Winged helix' DNA-binding domain"/>
    <property type="match status" value="1"/>
</dbReference>
<evidence type="ECO:0000259" key="4">
    <source>
        <dbReference type="PROSITE" id="PS50995"/>
    </source>
</evidence>
<keyword evidence="1" id="KW-0805">Transcription regulation</keyword>
<dbReference type="InterPro" id="IPR023187">
    <property type="entry name" value="Tscrpt_reg_MarR-type_CS"/>
</dbReference>
<evidence type="ECO:0000256" key="3">
    <source>
        <dbReference type="ARBA" id="ARBA00023163"/>
    </source>
</evidence>
<keyword evidence="6" id="KW-1185">Reference proteome</keyword>
<accession>A0A370G2E6</accession>
<gene>
    <name evidence="5" type="ORF">DFR59_11949</name>
</gene>
<reference evidence="5 6" key="1">
    <citation type="submission" date="2018-07" db="EMBL/GenBank/DDBJ databases">
        <title>Genomic Encyclopedia of Type Strains, Phase IV (KMG-IV): sequencing the most valuable type-strain genomes for metagenomic binning, comparative biology and taxonomic classification.</title>
        <authorList>
            <person name="Goeker M."/>
        </authorList>
    </citation>
    <scope>NUCLEOTIDE SEQUENCE [LARGE SCALE GENOMIC DNA]</scope>
    <source>
        <strain evidence="5 6">DSM 25281</strain>
    </source>
</reference>
<comment type="caution">
    <text evidence="5">The sequence shown here is derived from an EMBL/GenBank/DDBJ whole genome shotgun (WGS) entry which is preliminary data.</text>
</comment>
<organism evidence="5 6">
    <name type="scientific">Falsibacillus pallidus</name>
    <dbReference type="NCBI Taxonomy" id="493781"/>
    <lineage>
        <taxon>Bacteria</taxon>
        <taxon>Bacillati</taxon>
        <taxon>Bacillota</taxon>
        <taxon>Bacilli</taxon>
        <taxon>Bacillales</taxon>
        <taxon>Bacillaceae</taxon>
        <taxon>Falsibacillus</taxon>
    </lineage>
</organism>
<dbReference type="InterPro" id="IPR036390">
    <property type="entry name" value="WH_DNA-bd_sf"/>
</dbReference>
<evidence type="ECO:0000256" key="2">
    <source>
        <dbReference type="ARBA" id="ARBA00023125"/>
    </source>
</evidence>
<dbReference type="PROSITE" id="PS01117">
    <property type="entry name" value="HTH_MARR_1"/>
    <property type="match status" value="1"/>
</dbReference>
<dbReference type="PROSITE" id="PS50995">
    <property type="entry name" value="HTH_MARR_2"/>
    <property type="match status" value="1"/>
</dbReference>
<dbReference type="InterPro" id="IPR000835">
    <property type="entry name" value="HTH_MarR-typ"/>
</dbReference>
<dbReference type="EMBL" id="QQAY01000019">
    <property type="protein sequence ID" value="RDI38037.1"/>
    <property type="molecule type" value="Genomic_DNA"/>
</dbReference>
<dbReference type="GO" id="GO:0003700">
    <property type="term" value="F:DNA-binding transcription factor activity"/>
    <property type="evidence" value="ECO:0007669"/>
    <property type="project" value="InterPro"/>
</dbReference>
<dbReference type="Pfam" id="PF01047">
    <property type="entry name" value="MarR"/>
    <property type="match status" value="1"/>
</dbReference>
<keyword evidence="2 5" id="KW-0238">DNA-binding</keyword>
<sequence length="161" mass="18745">MENDNRNLTRSVKLMRSFWRVQKNLMRVVQRTAVENGLTVPQYSILMTIAPLKIMPQKTLREKTFLPKSTLSQAIDGLVQDGWLNRQQLEENRREVQLSLSEKGENFFKTIHQQEGSVHDLFESAVQLFSDEEYENLLESHSKIIDFLESQSTEQGDCIND</sequence>
<dbReference type="PANTHER" id="PTHR42756:SF1">
    <property type="entry name" value="TRANSCRIPTIONAL REPRESSOR OF EMRAB OPERON"/>
    <property type="match status" value="1"/>
</dbReference>
<evidence type="ECO:0000313" key="6">
    <source>
        <dbReference type="Proteomes" id="UP000255326"/>
    </source>
</evidence>